<evidence type="ECO:0008006" key="5">
    <source>
        <dbReference type="Google" id="ProtNLM"/>
    </source>
</evidence>
<feature type="signal peptide" evidence="2">
    <location>
        <begin position="1"/>
        <end position="29"/>
    </location>
</feature>
<protein>
    <recommendedName>
        <fullName evidence="5">Carbohydrate-binding domain-containing protein</fullName>
    </recommendedName>
</protein>
<feature type="chain" id="PRO_5009920958" description="Carbohydrate-binding domain-containing protein" evidence="2">
    <location>
        <begin position="30"/>
        <end position="501"/>
    </location>
</feature>
<sequence>MKHSTFTLKWFCVVAAIFVACSSDSSSNASETDSSSSEFSGISSENLAESSSSQFSTLSSSESGDLDGDNPDVENTDTDTLSTSTWLSWEVPEAPSAGVYAAPDSAVLVTFSDAGISVLNAGTKSVSVSENILVIGSAGLYVMSGSCSDAQILINVPETATVELVLNGVKLHHSENAPLFFVAGDKMKIHLADGSTNIFSDARKYAFMTVGTYTELDSVPKACLYAREDLTIEGNGTLYVTGNYNNGIHTKADLVIKDSPTIYVNALNNALKGKGSVRVKDGGNYYLRTGDGSGISSDKATRPLDKGRVAISAGTFTMDVGNAGVKAAYVDSIAGGNFKIRTVNGDAFHAATLQVFDGNFEILAGDEGFCATEKLQLINGNAKITKSSKPFIGTQELSVSGGTWVGLGGGHDSTMVPRNADIYAVVTILPTEIIEGSMVSIRNAEGSSVFSLEAGKNIQSLFAASPDFSAGIYTVYAGESAVCSFSWDSANKIATSCEAVQ</sequence>
<dbReference type="EMBL" id="FRAW01000007">
    <property type="protein sequence ID" value="SHK47914.1"/>
    <property type="molecule type" value="Genomic_DNA"/>
</dbReference>
<feature type="compositionally biased region" description="Acidic residues" evidence="1">
    <location>
        <begin position="64"/>
        <end position="77"/>
    </location>
</feature>
<dbReference type="Pfam" id="PF14262">
    <property type="entry name" value="Cthe_2159"/>
    <property type="match status" value="1"/>
</dbReference>
<dbReference type="PROSITE" id="PS51257">
    <property type="entry name" value="PROKAR_LIPOPROTEIN"/>
    <property type="match status" value="1"/>
</dbReference>
<accession>A0A1M6ST60</accession>
<proteinExistence type="predicted"/>
<evidence type="ECO:0000256" key="1">
    <source>
        <dbReference type="SAM" id="MobiDB-lite"/>
    </source>
</evidence>
<evidence type="ECO:0000313" key="3">
    <source>
        <dbReference type="EMBL" id="SHK47914.1"/>
    </source>
</evidence>
<reference evidence="4" key="1">
    <citation type="submission" date="2016-11" db="EMBL/GenBank/DDBJ databases">
        <authorList>
            <person name="Varghese N."/>
            <person name="Submissions S."/>
        </authorList>
    </citation>
    <scope>NUCLEOTIDE SEQUENCE [LARGE SCALE GENOMIC DNA]</scope>
    <source>
        <strain evidence="4">UWOS</strain>
    </source>
</reference>
<dbReference type="InterPro" id="IPR025584">
    <property type="entry name" value="Cthe_2159"/>
</dbReference>
<dbReference type="Proteomes" id="UP000184275">
    <property type="component" value="Unassembled WGS sequence"/>
</dbReference>
<organism evidence="3 4">
    <name type="scientific">Fibrobacter intestinalis</name>
    <dbReference type="NCBI Taxonomy" id="28122"/>
    <lineage>
        <taxon>Bacteria</taxon>
        <taxon>Pseudomonadati</taxon>
        <taxon>Fibrobacterota</taxon>
        <taxon>Fibrobacteria</taxon>
        <taxon>Fibrobacterales</taxon>
        <taxon>Fibrobacteraceae</taxon>
        <taxon>Fibrobacter</taxon>
    </lineage>
</organism>
<evidence type="ECO:0000313" key="4">
    <source>
        <dbReference type="Proteomes" id="UP000184275"/>
    </source>
</evidence>
<dbReference type="AlphaFoldDB" id="A0A1M6ST60"/>
<dbReference type="RefSeq" id="WP_073303219.1">
    <property type="nucleotide sequence ID" value="NZ_FRAW01000007.1"/>
</dbReference>
<gene>
    <name evidence="3" type="ORF">SAMN05720469_10750</name>
</gene>
<evidence type="ECO:0000256" key="2">
    <source>
        <dbReference type="SAM" id="SignalP"/>
    </source>
</evidence>
<feature type="region of interest" description="Disordered" evidence="1">
    <location>
        <begin position="26"/>
        <end position="85"/>
    </location>
</feature>
<feature type="compositionally biased region" description="Low complexity" evidence="1">
    <location>
        <begin position="26"/>
        <end position="63"/>
    </location>
</feature>
<keyword evidence="2" id="KW-0732">Signal</keyword>
<name>A0A1M6ST60_9BACT</name>
<keyword evidence="4" id="KW-1185">Reference proteome</keyword>